<dbReference type="Pfam" id="PF01941">
    <property type="entry name" value="AdoMet_Synthase"/>
    <property type="match status" value="1"/>
</dbReference>
<dbReference type="RefSeq" id="WP_102645757.1">
    <property type="nucleotide sequence ID" value="NZ_PNYA01000010.1"/>
</dbReference>
<dbReference type="InterPro" id="IPR042543">
    <property type="entry name" value="AdoMet_synthase_2"/>
</dbReference>
<dbReference type="NCBIfam" id="NF003366">
    <property type="entry name" value="PRK04439.1-5"/>
    <property type="match status" value="1"/>
</dbReference>
<comment type="similarity">
    <text evidence="1">Belongs to the AdoMet synthetase 2 family.</text>
</comment>
<comment type="caution">
    <text evidence="2">The sequence shown here is derived from an EMBL/GenBank/DDBJ whole genome shotgun (WGS) entry which is preliminary data.</text>
</comment>
<reference evidence="2 3" key="1">
    <citation type="submission" date="2018-01" db="EMBL/GenBank/DDBJ databases">
        <title>Whole genome analyses suggest that Burkholderia sensu lato contains two further novel genera in the rhizoxinica-symbiotica group Mycetohabitans gen. nov., and Trinickia gen. nov.: implications for the evolution of diazotrophy and nodulation in the Burkholderiaceae.</title>
        <authorList>
            <person name="Estrada-de los Santos P."/>
            <person name="Palmer M."/>
            <person name="Chavez-Ramirez B."/>
            <person name="Beukes C."/>
            <person name="Steenkamp E.T."/>
            <person name="Hirsch A.M."/>
            <person name="Manyaka P."/>
            <person name="Maluk M."/>
            <person name="Lafos M."/>
            <person name="Crook M."/>
            <person name="Gross E."/>
            <person name="Simon M.F."/>
            <person name="Bueno dos Reis Junior F."/>
            <person name="Poole P.S."/>
            <person name="Venter S.N."/>
            <person name="James E.K."/>
        </authorList>
    </citation>
    <scope>NUCLEOTIDE SEQUENCE [LARGE SCALE GENOMIC DNA]</scope>
    <source>
        <strain evidence="2 3">GIMN1.004</strain>
    </source>
</reference>
<protein>
    <submittedName>
        <fullName evidence="2">S-adenosylmethionine synthetase</fullName>
    </submittedName>
</protein>
<proteinExistence type="inferred from homology"/>
<dbReference type="InterPro" id="IPR027790">
    <property type="entry name" value="AdoMet_synthase_2_family"/>
</dbReference>
<evidence type="ECO:0000313" key="3">
    <source>
        <dbReference type="Proteomes" id="UP000235616"/>
    </source>
</evidence>
<dbReference type="AlphaFoldDB" id="A0A2N7VRA3"/>
<sequence>MVSTANIVVTVERAAPHHHAGVEMCEHKGVGHPDTLCDTAVEAAARALGRAYLDDYSAVQHFNLDKALLVGGQSEPRFGGGRVTQRMKLLVSGPATTLVAGSPESVIRQAVSDHLAGTLKLEQSLIDVVPMLRPGAPCLRRVNGPAGMPRANDTSFGVGYAPLSDLEQRVLKAAELLKSDALRDAFPALGFDYKIMGHRVGEHMRLTVALAFVDRYVADAASYFSQKAAVEMCLSRYLGEACTVRCNTLDDPHARKESGLYLTVTGLSAEQGDDGEVGRGNRINGLITPGRPMSLEAVAGKNPASHVGKLYNVLAHRLAQRILDDAESASRVTVRLLSAIGNRIDEPQLAAVDVCASDGLSGAQRHRIRERVAHGLAELPTLTRELIDGSVLVC</sequence>
<dbReference type="Gene3D" id="3.30.300.10">
    <property type="match status" value="1"/>
</dbReference>
<dbReference type="Proteomes" id="UP000235616">
    <property type="component" value="Unassembled WGS sequence"/>
</dbReference>
<dbReference type="OrthoDB" id="9770738at2"/>
<dbReference type="Gene3D" id="3.30.300.340">
    <property type="entry name" value="S-adenosylmethionine synthetase, N-terminal domain"/>
    <property type="match status" value="1"/>
</dbReference>
<dbReference type="Gene3D" id="3.30.300.280">
    <property type="entry name" value="S-adenosylmethionine synthetase, C-terminal domain"/>
    <property type="match status" value="1"/>
</dbReference>
<accession>A0A2N7VRA3</accession>
<dbReference type="InterPro" id="IPR042544">
    <property type="entry name" value="AdoMet_synthase_3"/>
</dbReference>
<dbReference type="PANTHER" id="PTHR36697:SF1">
    <property type="entry name" value="S-ADENOSYLMETHIONINE SYNTHASE"/>
    <property type="match status" value="1"/>
</dbReference>
<organism evidence="2 3">
    <name type="scientific">Trinickia dabaoshanensis</name>
    <dbReference type="NCBI Taxonomy" id="564714"/>
    <lineage>
        <taxon>Bacteria</taxon>
        <taxon>Pseudomonadati</taxon>
        <taxon>Pseudomonadota</taxon>
        <taxon>Betaproteobacteria</taxon>
        <taxon>Burkholderiales</taxon>
        <taxon>Burkholderiaceae</taxon>
        <taxon>Trinickia</taxon>
    </lineage>
</organism>
<name>A0A2N7VRA3_9BURK</name>
<dbReference type="PANTHER" id="PTHR36697">
    <property type="entry name" value="S-ADENOSYLMETHIONINE SYNTHASE"/>
    <property type="match status" value="1"/>
</dbReference>
<keyword evidence="3" id="KW-1185">Reference proteome</keyword>
<dbReference type="EMBL" id="PNYA01000010">
    <property type="protein sequence ID" value="PMS19684.1"/>
    <property type="molecule type" value="Genomic_DNA"/>
</dbReference>
<evidence type="ECO:0000256" key="1">
    <source>
        <dbReference type="ARBA" id="ARBA00006892"/>
    </source>
</evidence>
<evidence type="ECO:0000313" key="2">
    <source>
        <dbReference type="EMBL" id="PMS19684.1"/>
    </source>
</evidence>
<gene>
    <name evidence="2" type="ORF">C0Z18_12615</name>
</gene>